<evidence type="ECO:0000313" key="1">
    <source>
        <dbReference type="EMBL" id="CAK9056269.1"/>
    </source>
</evidence>
<accession>A0ABP0MZW4</accession>
<organism evidence="1 2">
    <name type="scientific">Durusdinium trenchii</name>
    <dbReference type="NCBI Taxonomy" id="1381693"/>
    <lineage>
        <taxon>Eukaryota</taxon>
        <taxon>Sar</taxon>
        <taxon>Alveolata</taxon>
        <taxon>Dinophyceae</taxon>
        <taxon>Suessiales</taxon>
        <taxon>Symbiodiniaceae</taxon>
        <taxon>Durusdinium</taxon>
    </lineage>
</organism>
<dbReference type="Proteomes" id="UP001642464">
    <property type="component" value="Unassembled WGS sequence"/>
</dbReference>
<reference evidence="1 2" key="1">
    <citation type="submission" date="2024-02" db="EMBL/GenBank/DDBJ databases">
        <authorList>
            <person name="Chen Y."/>
            <person name="Shah S."/>
            <person name="Dougan E. K."/>
            <person name="Thang M."/>
            <person name="Chan C."/>
        </authorList>
    </citation>
    <scope>NUCLEOTIDE SEQUENCE [LARGE SCALE GENOMIC DNA]</scope>
</reference>
<comment type="caution">
    <text evidence="1">The sequence shown here is derived from an EMBL/GenBank/DDBJ whole genome shotgun (WGS) entry which is preliminary data.</text>
</comment>
<proteinExistence type="predicted"/>
<keyword evidence="2" id="KW-1185">Reference proteome</keyword>
<protein>
    <submittedName>
        <fullName evidence="1">Uncharacterized protein</fullName>
    </submittedName>
</protein>
<sequence length="294" mass="33201">MRADRARRAEGPPRTASQGRRVAEAEAADVEESFCLSWEQWSEELVLAIAQQQPWPLPPELPSRLSPPLTRMAEAVMNGLAAVWGCDVECKRLAQEVEELQRTARSARSGRSGAREGRSSAPERAGGLGMEEQQELAQALLSEEQEVGRLREQTSALSEQLASARASLWKVKEREMQISQFEVEQKAQLVSAKRQEASARQQFQDRESELRSLRLQVEEVSAQLAKKDAVHASLGQQLREAKKELQQSELQRQKLLTALKEYLSSMEEKFEAAKVYDQQLGLTPEVARRNRWPK</sequence>
<name>A0ABP0MZW4_9DINO</name>
<dbReference type="EMBL" id="CAXAMM010025002">
    <property type="protein sequence ID" value="CAK9056269.1"/>
    <property type="molecule type" value="Genomic_DNA"/>
</dbReference>
<evidence type="ECO:0000313" key="2">
    <source>
        <dbReference type="Proteomes" id="UP001642464"/>
    </source>
</evidence>
<gene>
    <name evidence="1" type="ORF">SCF082_LOCUS30336</name>
</gene>